<dbReference type="InterPro" id="IPR027370">
    <property type="entry name" value="Znf-RING_euk"/>
</dbReference>
<keyword evidence="1" id="KW-0479">Metal-binding</keyword>
<dbReference type="Gene3D" id="3.30.40.10">
    <property type="entry name" value="Zinc/RING finger domain, C3HC4 (zinc finger)"/>
    <property type="match status" value="1"/>
</dbReference>
<feature type="domain" description="CHY-type" evidence="6">
    <location>
        <begin position="46"/>
        <end position="122"/>
    </location>
</feature>
<feature type="domain" description="CTCHY-type" evidence="7">
    <location>
        <begin position="124"/>
        <end position="188"/>
    </location>
</feature>
<gene>
    <name evidence="8" type="ORF">IFM89_027275</name>
</gene>
<dbReference type="Pfam" id="PF13445">
    <property type="entry name" value="zf-RING_UBOX"/>
    <property type="match status" value="1"/>
</dbReference>
<dbReference type="InterPro" id="IPR037274">
    <property type="entry name" value="Znf_CHY_sf"/>
</dbReference>
<dbReference type="GO" id="GO:0016567">
    <property type="term" value="P:protein ubiquitination"/>
    <property type="evidence" value="ECO:0007669"/>
    <property type="project" value="TreeGrafter"/>
</dbReference>
<accession>A0A835LJX7</accession>
<dbReference type="Pfam" id="PF14599">
    <property type="entry name" value="zinc_ribbon_6"/>
    <property type="match status" value="1"/>
</dbReference>
<dbReference type="SUPFAM" id="SSF161245">
    <property type="entry name" value="Zinc hairpin stack"/>
    <property type="match status" value="1"/>
</dbReference>
<dbReference type="PANTHER" id="PTHR21319:SF58">
    <property type="entry name" value="E3 UBIQUITIN-PROTEIN LIGASE RZFP34"/>
    <property type="match status" value="1"/>
</dbReference>
<sequence length="312" mass="36198">MEICLSYERDENLIKEPRSEKFRVPFIYFCCFYNKLILDCDLFVFAGMEFIRCAHYKRKCKIRAPCCDEIFDCRHCHNEAKNSMEVYPLDRHDLPRHEVNKVICSLCNTEQDVHQNCINCGVCMGKYFCGICNFFDDDVSKNQYHCIGCGICRTGGKENFFHCDRCGCCYASSLKNSHRCVERAMHHNCPVCFEYLFDSMKDISVLQCGHTIHLDCLKEMEMHFKFACPVCSRSVCDMSKVWEKLDQEITSTPMPEMYQNKMVWITIEKHLSLLSFLVLADLHLKKNLFVLSNARSGSSAMTAGQPLRSISI</sequence>
<name>A0A835LJX7_9MAGN</name>
<dbReference type="OrthoDB" id="411372at2759"/>
<dbReference type="GO" id="GO:0008270">
    <property type="term" value="F:zinc ion binding"/>
    <property type="evidence" value="ECO:0007669"/>
    <property type="project" value="UniProtKB-KW"/>
</dbReference>
<evidence type="ECO:0000256" key="4">
    <source>
        <dbReference type="PROSITE-ProRule" id="PRU00601"/>
    </source>
</evidence>
<dbReference type="InterPro" id="IPR008913">
    <property type="entry name" value="Znf_CHY"/>
</dbReference>
<organism evidence="8 9">
    <name type="scientific">Coptis chinensis</name>
    <dbReference type="NCBI Taxonomy" id="261450"/>
    <lineage>
        <taxon>Eukaryota</taxon>
        <taxon>Viridiplantae</taxon>
        <taxon>Streptophyta</taxon>
        <taxon>Embryophyta</taxon>
        <taxon>Tracheophyta</taxon>
        <taxon>Spermatophyta</taxon>
        <taxon>Magnoliopsida</taxon>
        <taxon>Ranunculales</taxon>
        <taxon>Ranunculaceae</taxon>
        <taxon>Coptidoideae</taxon>
        <taxon>Coptis</taxon>
    </lineage>
</organism>
<dbReference type="GO" id="GO:0005634">
    <property type="term" value="C:nucleus"/>
    <property type="evidence" value="ECO:0007669"/>
    <property type="project" value="TreeGrafter"/>
</dbReference>
<keyword evidence="2 4" id="KW-0863">Zinc-finger</keyword>
<dbReference type="InterPro" id="IPR039512">
    <property type="entry name" value="RCHY1_zinc-ribbon"/>
</dbReference>
<dbReference type="Proteomes" id="UP000631114">
    <property type="component" value="Unassembled WGS sequence"/>
</dbReference>
<evidence type="ECO:0000256" key="1">
    <source>
        <dbReference type="ARBA" id="ARBA00022723"/>
    </source>
</evidence>
<dbReference type="GO" id="GO:0061630">
    <property type="term" value="F:ubiquitin protein ligase activity"/>
    <property type="evidence" value="ECO:0007669"/>
    <property type="project" value="TreeGrafter"/>
</dbReference>
<dbReference type="Pfam" id="PF05495">
    <property type="entry name" value="zf-CHY"/>
    <property type="match status" value="1"/>
</dbReference>
<dbReference type="PROSITE" id="PS50089">
    <property type="entry name" value="ZF_RING_2"/>
    <property type="match status" value="1"/>
</dbReference>
<dbReference type="SMART" id="SM00184">
    <property type="entry name" value="RING"/>
    <property type="match status" value="1"/>
</dbReference>
<evidence type="ECO:0000256" key="2">
    <source>
        <dbReference type="ARBA" id="ARBA00022771"/>
    </source>
</evidence>
<dbReference type="InterPro" id="IPR037275">
    <property type="entry name" value="Znf_CTCHY_sf"/>
</dbReference>
<reference evidence="8 9" key="1">
    <citation type="submission" date="2020-10" db="EMBL/GenBank/DDBJ databases">
        <title>The Coptis chinensis genome and diversification of protoberbering-type alkaloids.</title>
        <authorList>
            <person name="Wang B."/>
            <person name="Shu S."/>
            <person name="Song C."/>
            <person name="Liu Y."/>
        </authorList>
    </citation>
    <scope>NUCLEOTIDE SEQUENCE [LARGE SCALE GENOMIC DNA]</scope>
    <source>
        <strain evidence="8">HL-2020</strain>
        <tissue evidence="8">Leaf</tissue>
    </source>
</reference>
<evidence type="ECO:0000259" key="6">
    <source>
        <dbReference type="PROSITE" id="PS51266"/>
    </source>
</evidence>
<proteinExistence type="predicted"/>
<keyword evidence="3" id="KW-0862">Zinc</keyword>
<dbReference type="GO" id="GO:0006511">
    <property type="term" value="P:ubiquitin-dependent protein catabolic process"/>
    <property type="evidence" value="ECO:0007669"/>
    <property type="project" value="TreeGrafter"/>
</dbReference>
<feature type="domain" description="RING-type" evidence="5">
    <location>
        <begin position="189"/>
        <end position="232"/>
    </location>
</feature>
<dbReference type="PROSITE" id="PS51270">
    <property type="entry name" value="ZF_CTCHY"/>
    <property type="match status" value="1"/>
</dbReference>
<dbReference type="EMBL" id="JADFTS010000007">
    <property type="protein sequence ID" value="KAF9598373.1"/>
    <property type="molecule type" value="Genomic_DNA"/>
</dbReference>
<evidence type="ECO:0000259" key="5">
    <source>
        <dbReference type="PROSITE" id="PS50089"/>
    </source>
</evidence>
<evidence type="ECO:0000313" key="9">
    <source>
        <dbReference type="Proteomes" id="UP000631114"/>
    </source>
</evidence>
<protein>
    <submittedName>
        <fullName evidence="8">Uncharacterized protein</fullName>
    </submittedName>
</protein>
<dbReference type="InterPro" id="IPR013083">
    <property type="entry name" value="Znf_RING/FYVE/PHD"/>
</dbReference>
<dbReference type="InterPro" id="IPR001841">
    <property type="entry name" value="Znf_RING"/>
</dbReference>
<evidence type="ECO:0000313" key="8">
    <source>
        <dbReference type="EMBL" id="KAF9598373.1"/>
    </source>
</evidence>
<dbReference type="InterPro" id="IPR017921">
    <property type="entry name" value="Znf_CTCHY"/>
</dbReference>
<dbReference type="PANTHER" id="PTHR21319">
    <property type="entry name" value="RING FINGER AND CHY ZINC FINGER DOMAIN-CONTAINING PROTEIN 1"/>
    <property type="match status" value="1"/>
</dbReference>
<evidence type="ECO:0000256" key="3">
    <source>
        <dbReference type="ARBA" id="ARBA00022833"/>
    </source>
</evidence>
<keyword evidence="9" id="KW-1185">Reference proteome</keyword>
<dbReference type="PROSITE" id="PS51266">
    <property type="entry name" value="ZF_CHY"/>
    <property type="match status" value="1"/>
</dbReference>
<evidence type="ECO:0000259" key="7">
    <source>
        <dbReference type="PROSITE" id="PS51270"/>
    </source>
</evidence>
<dbReference type="SUPFAM" id="SSF57850">
    <property type="entry name" value="RING/U-box"/>
    <property type="match status" value="1"/>
</dbReference>
<comment type="caution">
    <text evidence="8">The sequence shown here is derived from an EMBL/GenBank/DDBJ whole genome shotgun (WGS) entry which is preliminary data.</text>
</comment>
<dbReference type="AlphaFoldDB" id="A0A835LJX7"/>
<dbReference type="SUPFAM" id="SSF161219">
    <property type="entry name" value="CHY zinc finger-like"/>
    <property type="match status" value="1"/>
</dbReference>